<dbReference type="Pfam" id="PF08211">
    <property type="entry name" value="dCMP_cyt_deam_2"/>
    <property type="match status" value="1"/>
</dbReference>
<dbReference type="GO" id="GO:0042802">
    <property type="term" value="F:identical protein binding"/>
    <property type="evidence" value="ECO:0007669"/>
    <property type="project" value="UniProtKB-ARBA"/>
</dbReference>
<dbReference type="GO" id="GO:0005829">
    <property type="term" value="C:cytosol"/>
    <property type="evidence" value="ECO:0007669"/>
    <property type="project" value="TreeGrafter"/>
</dbReference>
<dbReference type="SUPFAM" id="SSF53927">
    <property type="entry name" value="Cytidine deaminase-like"/>
    <property type="match status" value="2"/>
</dbReference>
<organism evidence="11 12">
    <name type="scientific">Iris pallida</name>
    <name type="common">Sweet iris</name>
    <dbReference type="NCBI Taxonomy" id="29817"/>
    <lineage>
        <taxon>Eukaryota</taxon>
        <taxon>Viridiplantae</taxon>
        <taxon>Streptophyta</taxon>
        <taxon>Embryophyta</taxon>
        <taxon>Tracheophyta</taxon>
        <taxon>Spermatophyta</taxon>
        <taxon>Magnoliopsida</taxon>
        <taxon>Liliopsida</taxon>
        <taxon>Asparagales</taxon>
        <taxon>Iridaceae</taxon>
        <taxon>Iridoideae</taxon>
        <taxon>Irideae</taxon>
        <taxon>Iris</taxon>
    </lineage>
</organism>
<reference evidence="11" key="2">
    <citation type="submission" date="2023-04" db="EMBL/GenBank/DDBJ databases">
        <authorList>
            <person name="Bruccoleri R.E."/>
            <person name="Oakeley E.J."/>
            <person name="Faust A.-M."/>
            <person name="Dessus-Babus S."/>
            <person name="Altorfer M."/>
            <person name="Burckhardt D."/>
            <person name="Oertli M."/>
            <person name="Naumann U."/>
            <person name="Petersen F."/>
            <person name="Wong J."/>
        </authorList>
    </citation>
    <scope>NUCLEOTIDE SEQUENCE</scope>
    <source>
        <strain evidence="11">GSM-AAB239-AS_SAM_17_03QT</strain>
        <tissue evidence="11">Leaf</tissue>
    </source>
</reference>
<evidence type="ECO:0000256" key="1">
    <source>
        <dbReference type="ARBA" id="ARBA00006576"/>
    </source>
</evidence>
<dbReference type="GO" id="GO:0004126">
    <property type="term" value="F:cytidine deaminase activity"/>
    <property type="evidence" value="ECO:0007669"/>
    <property type="project" value="UniProtKB-EC"/>
</dbReference>
<evidence type="ECO:0000313" key="12">
    <source>
        <dbReference type="Proteomes" id="UP001140949"/>
    </source>
</evidence>
<name>A0AAX6FAG5_IRIPA</name>
<protein>
    <recommendedName>
        <fullName evidence="3">cytidine deaminase</fullName>
        <ecNumber evidence="3">3.5.4.5</ecNumber>
    </recommendedName>
</protein>
<feature type="active site" description="Proton donor" evidence="7">
    <location>
        <position position="87"/>
    </location>
</feature>
<evidence type="ECO:0000259" key="10">
    <source>
        <dbReference type="PROSITE" id="PS51747"/>
    </source>
</evidence>
<dbReference type="EC" id="3.5.4.5" evidence="3"/>
<gene>
    <name evidence="11" type="ORF">M6B38_146265</name>
</gene>
<dbReference type="NCBIfam" id="NF006537">
    <property type="entry name" value="PRK09027.1"/>
    <property type="match status" value="1"/>
</dbReference>
<dbReference type="Pfam" id="PF00383">
    <property type="entry name" value="dCMP_cyt_deam_1"/>
    <property type="match status" value="1"/>
</dbReference>
<dbReference type="Proteomes" id="UP001140949">
    <property type="component" value="Unassembled WGS sequence"/>
</dbReference>
<dbReference type="NCBIfam" id="TIGR01355">
    <property type="entry name" value="cyt_deam_dimer"/>
    <property type="match status" value="1"/>
</dbReference>
<evidence type="ECO:0000256" key="5">
    <source>
        <dbReference type="ARBA" id="ARBA00022801"/>
    </source>
</evidence>
<evidence type="ECO:0000256" key="8">
    <source>
        <dbReference type="PIRSR" id="PIRSR006334-2"/>
    </source>
</evidence>
<dbReference type="FunFam" id="3.40.140.10:FF:000041">
    <property type="entry name" value="Cytidine deaminase"/>
    <property type="match status" value="1"/>
</dbReference>
<keyword evidence="5" id="KW-0378">Hydrolase</keyword>
<keyword evidence="6 9" id="KW-0862">Zinc</keyword>
<comment type="caution">
    <text evidence="11">The sequence shown here is derived from an EMBL/GenBank/DDBJ whole genome shotgun (WGS) entry which is preliminary data.</text>
</comment>
<dbReference type="InterPro" id="IPR002125">
    <property type="entry name" value="CMP_dCMP_dom"/>
</dbReference>
<dbReference type="InterPro" id="IPR006263">
    <property type="entry name" value="Cyt_deam_dimer"/>
</dbReference>
<dbReference type="PIRSF" id="PIRSF006334">
    <property type="entry name" value="Cdd_plus_pseudo"/>
    <property type="match status" value="1"/>
</dbReference>
<evidence type="ECO:0000313" key="11">
    <source>
        <dbReference type="EMBL" id="KAJ6812915.1"/>
    </source>
</evidence>
<dbReference type="CDD" id="cd01283">
    <property type="entry name" value="cytidine_deaminase"/>
    <property type="match status" value="1"/>
</dbReference>
<dbReference type="InterPro" id="IPR050202">
    <property type="entry name" value="Cyt/Deoxycyt_deaminase"/>
</dbReference>
<dbReference type="GO" id="GO:0008270">
    <property type="term" value="F:zinc ion binding"/>
    <property type="evidence" value="ECO:0007669"/>
    <property type="project" value="InterPro"/>
</dbReference>
<sequence>MAEEKRKTMKIPFMITPSESQALMSELNVSSLPELLPLLVPSAQLLSRTPISSFPVGAVGLGSSGRIYVGVNLEFPGLPLHHSVHAEQFLVTNALLHREPSLDLIAVSAAPCGHCRQFLQELRNSSQIRILVTSDGPGSDFRPLSDFLPRPFGPPDLLKEDVPLLLEAKVEEEEEEEEKEKRVNGFGSDMEGRLREAAVRVAGRAHAPYSGCRSGFAVADAEGRVYAGAYMESAAYNPSVGPAQAAAIAYVAGGGGGWEGIVGGVLVEAEGAAVEQEGTVTIFMEKVAPRAQFWVHRL</sequence>
<dbReference type="PROSITE" id="PS51747">
    <property type="entry name" value="CYT_DCMP_DEAMINASES_2"/>
    <property type="match status" value="2"/>
</dbReference>
<comment type="subunit">
    <text evidence="2">Homodimer.</text>
</comment>
<evidence type="ECO:0000256" key="4">
    <source>
        <dbReference type="ARBA" id="ARBA00022723"/>
    </source>
</evidence>
<evidence type="ECO:0000256" key="7">
    <source>
        <dbReference type="PIRSR" id="PIRSR006334-1"/>
    </source>
</evidence>
<evidence type="ECO:0000256" key="6">
    <source>
        <dbReference type="ARBA" id="ARBA00022833"/>
    </source>
</evidence>
<proteinExistence type="inferred from homology"/>
<feature type="domain" description="CMP/dCMP-type deaminase" evidence="10">
    <location>
        <begin position="189"/>
        <end position="298"/>
    </location>
</feature>
<comment type="similarity">
    <text evidence="1">Belongs to the cytidine and deoxycytidylate deaminase family.</text>
</comment>
<dbReference type="GO" id="GO:0055086">
    <property type="term" value="P:nucleobase-containing small molecule metabolic process"/>
    <property type="evidence" value="ECO:0007669"/>
    <property type="project" value="UniProtKB-ARBA"/>
</dbReference>
<feature type="binding site" evidence="8">
    <location>
        <begin position="72"/>
        <end position="74"/>
    </location>
    <ligand>
        <name>substrate</name>
    </ligand>
</feature>
<feature type="domain" description="CMP/dCMP-type deaminase" evidence="10">
    <location>
        <begin position="31"/>
        <end position="155"/>
    </location>
</feature>
<dbReference type="PANTHER" id="PTHR11644">
    <property type="entry name" value="CYTIDINE DEAMINASE"/>
    <property type="match status" value="1"/>
</dbReference>
<dbReference type="EMBL" id="JANAVB010030817">
    <property type="protein sequence ID" value="KAJ6812915.1"/>
    <property type="molecule type" value="Genomic_DNA"/>
</dbReference>
<dbReference type="Gene3D" id="3.40.140.10">
    <property type="entry name" value="Cytidine Deaminase, domain 2"/>
    <property type="match status" value="2"/>
</dbReference>
<dbReference type="InterPro" id="IPR016192">
    <property type="entry name" value="APOBEC/CMP_deaminase_Zn-bd"/>
</dbReference>
<keyword evidence="4 9" id="KW-0479">Metal-binding</keyword>
<dbReference type="PANTHER" id="PTHR11644:SF2">
    <property type="entry name" value="CYTIDINE DEAMINASE"/>
    <property type="match status" value="1"/>
</dbReference>
<feature type="binding site" evidence="9">
    <location>
        <position position="85"/>
    </location>
    <ligand>
        <name>Zn(2+)</name>
        <dbReference type="ChEBI" id="CHEBI:29105"/>
        <note>catalytic</note>
    </ligand>
</feature>
<dbReference type="AlphaFoldDB" id="A0AAX6FAG5"/>
<comment type="cofactor">
    <cofactor evidence="9">
        <name>Zn(2+)</name>
        <dbReference type="ChEBI" id="CHEBI:29105"/>
    </cofactor>
    <text evidence="9">Binds 1 zinc ion.</text>
</comment>
<feature type="binding site" evidence="9">
    <location>
        <position position="115"/>
    </location>
    <ligand>
        <name>Zn(2+)</name>
        <dbReference type="ChEBI" id="CHEBI:29105"/>
        <note>catalytic</note>
    </ligand>
</feature>
<reference evidence="11" key="1">
    <citation type="journal article" date="2023" name="GigaByte">
        <title>Genome assembly of the bearded iris, Iris pallida Lam.</title>
        <authorList>
            <person name="Bruccoleri R.E."/>
            <person name="Oakeley E.J."/>
            <person name="Faust A.M.E."/>
            <person name="Altorfer M."/>
            <person name="Dessus-Babus S."/>
            <person name="Burckhardt D."/>
            <person name="Oertli M."/>
            <person name="Naumann U."/>
            <person name="Petersen F."/>
            <person name="Wong J."/>
        </authorList>
    </citation>
    <scope>NUCLEOTIDE SEQUENCE</scope>
    <source>
        <strain evidence="11">GSM-AAB239-AS_SAM_17_03QT</strain>
    </source>
</reference>
<evidence type="ECO:0000256" key="3">
    <source>
        <dbReference type="ARBA" id="ARBA00012783"/>
    </source>
</evidence>
<accession>A0AAX6FAG5</accession>
<dbReference type="InterPro" id="IPR016193">
    <property type="entry name" value="Cytidine_deaminase-like"/>
</dbReference>
<dbReference type="PROSITE" id="PS00903">
    <property type="entry name" value="CYT_DCMP_DEAMINASES_1"/>
    <property type="match status" value="1"/>
</dbReference>
<dbReference type="InterPro" id="IPR013171">
    <property type="entry name" value="Cyd/dCyd_deaminase_Zn-bd"/>
</dbReference>
<evidence type="ECO:0000256" key="9">
    <source>
        <dbReference type="PIRSR" id="PIRSR006334-3"/>
    </source>
</evidence>
<feature type="binding site" evidence="9">
    <location>
        <position position="112"/>
    </location>
    <ligand>
        <name>Zn(2+)</name>
        <dbReference type="ChEBI" id="CHEBI:29105"/>
        <note>catalytic</note>
    </ligand>
</feature>
<dbReference type="GO" id="GO:0072527">
    <property type="term" value="P:pyrimidine-containing compound metabolic process"/>
    <property type="evidence" value="ECO:0007669"/>
    <property type="project" value="UniProtKB-ARBA"/>
</dbReference>
<evidence type="ECO:0000256" key="2">
    <source>
        <dbReference type="ARBA" id="ARBA00011738"/>
    </source>
</evidence>
<keyword evidence="12" id="KW-1185">Reference proteome</keyword>